<dbReference type="InterPro" id="IPR008160">
    <property type="entry name" value="Collagen"/>
</dbReference>
<keyword evidence="3" id="KW-1185">Reference proteome</keyword>
<dbReference type="InterPro" id="IPR050149">
    <property type="entry name" value="Collagen_superfamily"/>
</dbReference>
<name>A0ABS1W7W5_9GAMM</name>
<feature type="region of interest" description="Disordered" evidence="1">
    <location>
        <begin position="1"/>
        <end position="148"/>
    </location>
</feature>
<evidence type="ECO:0008006" key="4">
    <source>
        <dbReference type="Google" id="ProtNLM"/>
    </source>
</evidence>
<feature type="compositionally biased region" description="Low complexity" evidence="1">
    <location>
        <begin position="118"/>
        <end position="127"/>
    </location>
</feature>
<dbReference type="Proteomes" id="UP000809910">
    <property type="component" value="Unassembled WGS sequence"/>
</dbReference>
<evidence type="ECO:0000313" key="2">
    <source>
        <dbReference type="EMBL" id="MBL7525315.1"/>
    </source>
</evidence>
<feature type="compositionally biased region" description="Low complexity" evidence="1">
    <location>
        <begin position="42"/>
        <end position="52"/>
    </location>
</feature>
<evidence type="ECO:0000256" key="1">
    <source>
        <dbReference type="SAM" id="MobiDB-lite"/>
    </source>
</evidence>
<dbReference type="EMBL" id="JADWVN010000004">
    <property type="protein sequence ID" value="MBL7525315.1"/>
    <property type="molecule type" value="Genomic_DNA"/>
</dbReference>
<evidence type="ECO:0000313" key="3">
    <source>
        <dbReference type="Proteomes" id="UP000809910"/>
    </source>
</evidence>
<dbReference type="PANTHER" id="PTHR24023">
    <property type="entry name" value="COLLAGEN ALPHA"/>
    <property type="match status" value="1"/>
</dbReference>
<reference evidence="2 3" key="1">
    <citation type="submission" date="2020-12" db="EMBL/GenBank/DDBJ databases">
        <title>WGS of Legionella: environmental sample.</title>
        <authorList>
            <person name="Cristino S."/>
            <person name="Girolamini L."/>
            <person name="Salaris S."/>
            <person name="Pascale M.R."/>
            <person name="Mazzotta M."/>
            <person name="Orsini M."/>
            <person name="Grottola A."/>
        </authorList>
    </citation>
    <scope>NUCLEOTIDE SEQUENCE [LARGE SCALE GENOMIC DNA]</scope>
    <source>
        <strain evidence="2 3">30cs62</strain>
    </source>
</reference>
<gene>
    <name evidence="2" type="ORF">I5282_01855</name>
</gene>
<comment type="caution">
    <text evidence="2">The sequence shown here is derived from an EMBL/GenBank/DDBJ whole genome shotgun (WGS) entry which is preliminary data.</text>
</comment>
<accession>A0ABS1W7W5</accession>
<dbReference type="PANTHER" id="PTHR24023:SF1082">
    <property type="entry name" value="COLLAGEN TRIPLE HELIX REPEAT"/>
    <property type="match status" value="1"/>
</dbReference>
<sequence length="340" mass="34615">MKQVNELKIELNQIPEGKQGIPGEKGTPGSQGPQGIPGEKGIPGSQGPQGIPGEKGAPGSQGPQGIPGEKGTPGSQGSQGIPGEKGTPGSQGPQGIPGEKGTPGSQGSQGIAGEKGTPGSQGSQGIPGPQGPIGAEGPRGLPGTYTAGDGITIEGDVIKMTRISHQIGEEYRGGLVFYVDESGQHGLIASKIDVNGQGIQWRNGASGNKITNAKGDGIGAGESNTRGIIAAQTIDNQSGVFAALQAANFQVLEDGVTPCKTPIAVGNICYGGWYLPSAFELQLLHTNLHLSNLSSFAPEFYWSSTEASVANAWLQNFSTGEIIASSKSNTIGRVRAISRF</sequence>
<organism evidence="2 3">
    <name type="scientific">Legionella bononiensis</name>
    <dbReference type="NCBI Taxonomy" id="2793102"/>
    <lineage>
        <taxon>Bacteria</taxon>
        <taxon>Pseudomonadati</taxon>
        <taxon>Pseudomonadota</taxon>
        <taxon>Gammaproteobacteria</taxon>
        <taxon>Legionellales</taxon>
        <taxon>Legionellaceae</taxon>
        <taxon>Legionella</taxon>
    </lineage>
</organism>
<dbReference type="Pfam" id="PF01391">
    <property type="entry name" value="Collagen"/>
    <property type="match status" value="2"/>
</dbReference>
<proteinExistence type="predicted"/>
<protein>
    <recommendedName>
        <fullName evidence="4">Legionella vir region protein</fullName>
    </recommendedName>
</protein>